<feature type="chain" id="PRO_5004157140" evidence="1">
    <location>
        <begin position="22"/>
        <end position="151"/>
    </location>
</feature>
<dbReference type="PhylomeDB" id="O18096"/>
<evidence type="ECO:0000313" key="3">
    <source>
        <dbReference type="EMBL" id="CAB03368.1"/>
    </source>
</evidence>
<gene>
    <name evidence="3 5" type="primary">pugs-7</name>
    <name evidence="3" type="ORF">CELE_T21B4.3</name>
    <name evidence="5" type="ORF">T21B4.3</name>
</gene>
<dbReference type="Proteomes" id="UP000001940">
    <property type="component" value="Chromosome II"/>
</dbReference>
<dbReference type="HOGENOM" id="CLU_138748_0_0_1"/>
<keyword evidence="1" id="KW-0732">Signal</keyword>
<dbReference type="SMART" id="SM01048">
    <property type="entry name" value="C6"/>
    <property type="match status" value="1"/>
</dbReference>
<dbReference type="PANTHER" id="PTHR21629">
    <property type="entry name" value="C6 DOMAIN-CONTAINING PROTEIN"/>
    <property type="match status" value="1"/>
</dbReference>
<dbReference type="PaxDb" id="6239-T21B4.3"/>
<sequence>MNHPMFSLIAILSWLTTSGNSCIATSPTTTVTTTDASVTTTPPTTTPPTTAVVTDCTTCTAALITLTQGTDGAVDATPVEGVDATGCATITYTCENTPVDAQNVIFLTFYGGGIDRGVDQGTGSLNVLLNCVDGAWVRGGLVIDEILCQVI</sequence>
<dbReference type="WormBase" id="T21B4.3">
    <property type="protein sequence ID" value="CE16428"/>
    <property type="gene ID" value="WBGene00011877"/>
    <property type="gene designation" value="pugs-7"/>
</dbReference>
<keyword evidence="4" id="KW-1185">Reference proteome</keyword>
<protein>
    <submittedName>
        <fullName evidence="3">C6 domain-containing protein</fullName>
    </submittedName>
</protein>
<feature type="domain" description="C6" evidence="2">
    <location>
        <begin position="56"/>
        <end position="148"/>
    </location>
</feature>
<dbReference type="FunCoup" id="O18096">
    <property type="interactions" value="80"/>
</dbReference>
<dbReference type="AlphaFoldDB" id="O18096"/>
<dbReference type="KEGG" id="cel:CELE_T21B4.3"/>
<accession>O18096</accession>
<dbReference type="AGR" id="WB:WBGene00011877"/>
<reference evidence="3 4" key="1">
    <citation type="journal article" date="1998" name="Science">
        <title>Genome sequence of the nematode C. elegans: a platform for investigating biology.</title>
        <authorList>
            <consortium name="The C. elegans sequencing consortium"/>
            <person name="Sulson J.E."/>
            <person name="Waterston R."/>
        </authorList>
    </citation>
    <scope>NUCLEOTIDE SEQUENCE [LARGE SCALE GENOMIC DNA]</scope>
    <source>
        <strain evidence="3 4">Bristol N2</strain>
    </source>
</reference>
<organism evidence="3 4">
    <name type="scientific">Caenorhabditis elegans</name>
    <dbReference type="NCBI Taxonomy" id="6239"/>
    <lineage>
        <taxon>Eukaryota</taxon>
        <taxon>Metazoa</taxon>
        <taxon>Ecdysozoa</taxon>
        <taxon>Nematoda</taxon>
        <taxon>Chromadorea</taxon>
        <taxon>Rhabditida</taxon>
        <taxon>Rhabditina</taxon>
        <taxon>Rhabditomorpha</taxon>
        <taxon>Rhabditoidea</taxon>
        <taxon>Rhabditidae</taxon>
        <taxon>Peloderinae</taxon>
        <taxon>Caenorhabditis</taxon>
    </lineage>
</organism>
<dbReference type="CTD" id="188673"/>
<dbReference type="PIR" id="T25047">
    <property type="entry name" value="T25047"/>
</dbReference>
<dbReference type="PANTHER" id="PTHR21629:SF10">
    <property type="entry name" value="C6 DOMAIN-CONTAINING PROTEIN"/>
    <property type="match status" value="1"/>
</dbReference>
<name>O18096_CAEEL</name>
<evidence type="ECO:0000259" key="2">
    <source>
        <dbReference type="SMART" id="SM01048"/>
    </source>
</evidence>
<dbReference type="InterPro" id="IPR002601">
    <property type="entry name" value="C6_domain"/>
</dbReference>
<proteinExistence type="predicted"/>
<evidence type="ECO:0000256" key="1">
    <source>
        <dbReference type="SAM" id="SignalP"/>
    </source>
</evidence>
<dbReference type="RefSeq" id="NP_496666.1">
    <property type="nucleotide sequence ID" value="NM_064265.3"/>
</dbReference>
<dbReference type="GeneID" id="188673"/>
<dbReference type="Bgee" id="WBGene00011877">
    <property type="expression patterns" value="Expressed in pharyngeal muscle cell (C elegans) and 2 other cell types or tissues"/>
</dbReference>
<dbReference type="UCSC" id="T21B4.3">
    <property type="organism name" value="c. elegans"/>
</dbReference>
<feature type="signal peptide" evidence="1">
    <location>
        <begin position="1"/>
        <end position="21"/>
    </location>
</feature>
<dbReference type="InParanoid" id="O18096"/>
<evidence type="ECO:0000313" key="4">
    <source>
        <dbReference type="Proteomes" id="UP000001940"/>
    </source>
</evidence>
<dbReference type="EMBL" id="BX284602">
    <property type="protein sequence ID" value="CAB03368.1"/>
    <property type="molecule type" value="Genomic_DNA"/>
</dbReference>
<evidence type="ECO:0000313" key="5">
    <source>
        <dbReference type="WormBase" id="T21B4.3"/>
    </source>
</evidence>